<keyword evidence="2" id="KW-1185">Reference proteome</keyword>
<gene>
    <name evidence="1" type="ORF">GDO81_011767</name>
</gene>
<proteinExistence type="predicted"/>
<dbReference type="Proteomes" id="UP000824782">
    <property type="component" value="Unassembled WGS sequence"/>
</dbReference>
<dbReference type="AlphaFoldDB" id="A0AAV7BH53"/>
<accession>A0AAV7BH53</accession>
<evidence type="ECO:0000313" key="2">
    <source>
        <dbReference type="Proteomes" id="UP000824782"/>
    </source>
</evidence>
<protein>
    <submittedName>
        <fullName evidence="1">Uncharacterized protein</fullName>
    </submittedName>
</protein>
<evidence type="ECO:0000313" key="1">
    <source>
        <dbReference type="EMBL" id="KAG8571747.1"/>
    </source>
</evidence>
<dbReference type="EMBL" id="WNYA01000005">
    <property type="protein sequence ID" value="KAG8571747.1"/>
    <property type="molecule type" value="Genomic_DNA"/>
</dbReference>
<reference evidence="1" key="1">
    <citation type="thesis" date="2020" institute="ProQuest LLC" country="789 East Eisenhower Parkway, Ann Arbor, MI, USA">
        <title>Comparative Genomics and Chromosome Evolution.</title>
        <authorList>
            <person name="Mudd A.B."/>
        </authorList>
    </citation>
    <scope>NUCLEOTIDE SEQUENCE</scope>
    <source>
        <strain evidence="1">237g6f4</strain>
        <tissue evidence="1">Blood</tissue>
    </source>
</reference>
<comment type="caution">
    <text evidence="1">The sequence shown here is derived from an EMBL/GenBank/DDBJ whole genome shotgun (WGS) entry which is preliminary data.</text>
</comment>
<organism evidence="1 2">
    <name type="scientific">Engystomops pustulosus</name>
    <name type="common">Tungara frog</name>
    <name type="synonym">Physalaemus pustulosus</name>
    <dbReference type="NCBI Taxonomy" id="76066"/>
    <lineage>
        <taxon>Eukaryota</taxon>
        <taxon>Metazoa</taxon>
        <taxon>Chordata</taxon>
        <taxon>Craniata</taxon>
        <taxon>Vertebrata</taxon>
        <taxon>Euteleostomi</taxon>
        <taxon>Amphibia</taxon>
        <taxon>Batrachia</taxon>
        <taxon>Anura</taxon>
        <taxon>Neobatrachia</taxon>
        <taxon>Hyloidea</taxon>
        <taxon>Leptodactylidae</taxon>
        <taxon>Leiuperinae</taxon>
        <taxon>Engystomops</taxon>
    </lineage>
</organism>
<sequence length="88" mass="10226">MLARAIIQPCAGERRKEWDKAILTAGRYVRQVCVYGEGDLPWLYNSTSVFANKFELSRYPPTLECLELRIRNKALSQSETPLQPSWFF</sequence>
<dbReference type="GO" id="GO:0007179">
    <property type="term" value="P:transforming growth factor beta receptor signaling pathway"/>
    <property type="evidence" value="ECO:0007669"/>
    <property type="project" value="TreeGrafter"/>
</dbReference>
<dbReference type="GO" id="GO:0008375">
    <property type="term" value="F:acetylglucosaminyltransferase activity"/>
    <property type="evidence" value="ECO:0007669"/>
    <property type="project" value="TreeGrafter"/>
</dbReference>
<dbReference type="PANTHER" id="PTHR19297:SF183">
    <property type="entry name" value="N-ACETYLLACTOSAMINIDE BETA-1,6-N-ACETYLGLUCOSAMINYL-TRANSFERASE"/>
    <property type="match status" value="1"/>
</dbReference>
<dbReference type="PANTHER" id="PTHR19297">
    <property type="entry name" value="GLYCOSYLTRANSFERASE 14 FAMILY MEMBER"/>
    <property type="match status" value="1"/>
</dbReference>
<name>A0AAV7BH53_ENGPU</name>